<dbReference type="InterPro" id="IPR012577">
    <property type="entry name" value="NIPSNAP"/>
</dbReference>
<accession>A0ABV9T7R6</accession>
<evidence type="ECO:0000259" key="1">
    <source>
        <dbReference type="Pfam" id="PF07978"/>
    </source>
</evidence>
<dbReference type="EMBL" id="JBHSJJ010000016">
    <property type="protein sequence ID" value="MFC4874190.1"/>
    <property type="molecule type" value="Genomic_DNA"/>
</dbReference>
<dbReference type="RefSeq" id="WP_377067798.1">
    <property type="nucleotide sequence ID" value="NZ_JBHSJJ010000016.1"/>
</dbReference>
<proteinExistence type="predicted"/>
<name>A0ABV9T7R6_9BACT</name>
<reference evidence="3" key="1">
    <citation type="journal article" date="2019" name="Int. J. Syst. Evol. Microbiol.">
        <title>The Global Catalogue of Microorganisms (GCM) 10K type strain sequencing project: providing services to taxonomists for standard genome sequencing and annotation.</title>
        <authorList>
            <consortium name="The Broad Institute Genomics Platform"/>
            <consortium name="The Broad Institute Genome Sequencing Center for Infectious Disease"/>
            <person name="Wu L."/>
            <person name="Ma J."/>
        </authorList>
    </citation>
    <scope>NUCLEOTIDE SEQUENCE [LARGE SCALE GENOMIC DNA]</scope>
    <source>
        <strain evidence="3">CGMCC 4.7466</strain>
    </source>
</reference>
<sequence>MFIVRDIFYLEFGQFRSVKELLEEYEEKHLPDIPGSRILTDFTGDSYRLIMEQPFASLEAYEKALQEELGTPEWQEWYVKFKRFVKSSHREILRQIK</sequence>
<evidence type="ECO:0000313" key="2">
    <source>
        <dbReference type="EMBL" id="MFC4874190.1"/>
    </source>
</evidence>
<dbReference type="Proteomes" id="UP001595818">
    <property type="component" value="Unassembled WGS sequence"/>
</dbReference>
<gene>
    <name evidence="2" type="ORF">ACFPFU_20970</name>
</gene>
<keyword evidence="3" id="KW-1185">Reference proteome</keyword>
<comment type="caution">
    <text evidence="2">The sequence shown here is derived from an EMBL/GenBank/DDBJ whole genome shotgun (WGS) entry which is preliminary data.</text>
</comment>
<organism evidence="2 3">
    <name type="scientific">Negadavirga shengliensis</name>
    <dbReference type="NCBI Taxonomy" id="1389218"/>
    <lineage>
        <taxon>Bacteria</taxon>
        <taxon>Pseudomonadati</taxon>
        <taxon>Bacteroidota</taxon>
        <taxon>Cytophagia</taxon>
        <taxon>Cytophagales</taxon>
        <taxon>Cyclobacteriaceae</taxon>
        <taxon>Negadavirga</taxon>
    </lineage>
</organism>
<feature type="domain" description="NIPSNAP" evidence="1">
    <location>
        <begin position="18"/>
        <end position="95"/>
    </location>
</feature>
<evidence type="ECO:0000313" key="3">
    <source>
        <dbReference type="Proteomes" id="UP001595818"/>
    </source>
</evidence>
<dbReference type="Pfam" id="PF07978">
    <property type="entry name" value="NIPSNAP"/>
    <property type="match status" value="1"/>
</dbReference>
<protein>
    <recommendedName>
        <fullName evidence="1">NIPSNAP domain-containing protein</fullName>
    </recommendedName>
</protein>